<sequence length="227" mass="25204">MKKKLLEKDGFYLALFACVCLVAVGGVWFTKNNVDELASNNGFVNKTDESKNDDEVNLIQKDNDAAVPTTTESKDNLEKAKAKEKEQQANKKEESKLSFLGEKVVREYSDKEPSYSKTLNLWEVHKGLDVSTLKGQEIKSLLDGKIVDVFKDDEHGMSVKVKSNNDITVVYSNLSEKINVKKDQQVKVGQALGTVGNTSMVEGKDGQHVHIEAYKGNSSMNPMSLIK</sequence>
<feature type="domain" description="M23ase beta-sheet core" evidence="3">
    <location>
        <begin position="124"/>
        <end position="222"/>
    </location>
</feature>
<keyword evidence="2" id="KW-0472">Membrane</keyword>
<name>A0A1G9SAU7_9FIRM</name>
<feature type="compositionally biased region" description="Basic and acidic residues" evidence="1">
    <location>
        <begin position="72"/>
        <end position="94"/>
    </location>
</feature>
<keyword evidence="5" id="KW-1185">Reference proteome</keyword>
<evidence type="ECO:0000259" key="3">
    <source>
        <dbReference type="Pfam" id="PF01551"/>
    </source>
</evidence>
<dbReference type="CDD" id="cd12797">
    <property type="entry name" value="M23_peptidase"/>
    <property type="match status" value="1"/>
</dbReference>
<evidence type="ECO:0000313" key="5">
    <source>
        <dbReference type="Proteomes" id="UP000199068"/>
    </source>
</evidence>
<feature type="region of interest" description="Disordered" evidence="1">
    <location>
        <begin position="62"/>
        <end position="94"/>
    </location>
</feature>
<evidence type="ECO:0000256" key="1">
    <source>
        <dbReference type="SAM" id="MobiDB-lite"/>
    </source>
</evidence>
<keyword evidence="2" id="KW-0812">Transmembrane</keyword>
<dbReference type="InterPro" id="IPR016047">
    <property type="entry name" value="M23ase_b-sheet_dom"/>
</dbReference>
<dbReference type="PANTHER" id="PTHR21666:SF270">
    <property type="entry name" value="MUREIN HYDROLASE ACTIVATOR ENVC"/>
    <property type="match status" value="1"/>
</dbReference>
<dbReference type="EMBL" id="FNGW01000009">
    <property type="protein sequence ID" value="SDM32512.1"/>
    <property type="molecule type" value="Genomic_DNA"/>
</dbReference>
<reference evidence="4 5" key="1">
    <citation type="submission" date="2016-10" db="EMBL/GenBank/DDBJ databases">
        <authorList>
            <person name="de Groot N.N."/>
        </authorList>
    </citation>
    <scope>NUCLEOTIDE SEQUENCE [LARGE SCALE GENOMIC DNA]</scope>
    <source>
        <strain evidence="4 5">DSM 797</strain>
    </source>
</reference>
<dbReference type="Proteomes" id="UP000199068">
    <property type="component" value="Unassembled WGS sequence"/>
</dbReference>
<dbReference type="Gene3D" id="2.70.70.10">
    <property type="entry name" value="Glucose Permease (Domain IIA)"/>
    <property type="match status" value="1"/>
</dbReference>
<evidence type="ECO:0000313" key="4">
    <source>
        <dbReference type="EMBL" id="SDM32512.1"/>
    </source>
</evidence>
<dbReference type="STRING" id="1121325.SAMN04515677_10923"/>
<organism evidence="4 5">
    <name type="scientific">Romboutsia lituseburensis DSM 797</name>
    <dbReference type="NCBI Taxonomy" id="1121325"/>
    <lineage>
        <taxon>Bacteria</taxon>
        <taxon>Bacillati</taxon>
        <taxon>Bacillota</taxon>
        <taxon>Clostridia</taxon>
        <taxon>Peptostreptococcales</taxon>
        <taxon>Peptostreptococcaceae</taxon>
        <taxon>Romboutsia</taxon>
    </lineage>
</organism>
<proteinExistence type="predicted"/>
<accession>A0A1G9SAU7</accession>
<dbReference type="SUPFAM" id="SSF51261">
    <property type="entry name" value="Duplicated hybrid motif"/>
    <property type="match status" value="1"/>
</dbReference>
<dbReference type="AlphaFoldDB" id="A0A1G9SAU7"/>
<dbReference type="GO" id="GO:0004222">
    <property type="term" value="F:metalloendopeptidase activity"/>
    <property type="evidence" value="ECO:0007669"/>
    <property type="project" value="TreeGrafter"/>
</dbReference>
<protein>
    <submittedName>
        <fullName evidence="4">Murein DD-endopeptidase MepM and murein hydrolase activator NlpD, contain LysM domain</fullName>
    </submittedName>
</protein>
<keyword evidence="4" id="KW-0378">Hydrolase</keyword>
<dbReference type="PANTHER" id="PTHR21666">
    <property type="entry name" value="PEPTIDASE-RELATED"/>
    <property type="match status" value="1"/>
</dbReference>
<dbReference type="RefSeq" id="WP_092727242.1">
    <property type="nucleotide sequence ID" value="NZ_FNGW01000009.1"/>
</dbReference>
<feature type="transmembrane region" description="Helical" evidence="2">
    <location>
        <begin position="12"/>
        <end position="30"/>
    </location>
</feature>
<dbReference type="InterPro" id="IPR011055">
    <property type="entry name" value="Dup_hybrid_motif"/>
</dbReference>
<gene>
    <name evidence="4" type="ORF">SAMN04515677_10923</name>
</gene>
<dbReference type="Pfam" id="PF01551">
    <property type="entry name" value="Peptidase_M23"/>
    <property type="match status" value="1"/>
</dbReference>
<keyword evidence="2" id="KW-1133">Transmembrane helix</keyword>
<dbReference type="InterPro" id="IPR050570">
    <property type="entry name" value="Cell_wall_metabolism_enzyme"/>
</dbReference>
<evidence type="ECO:0000256" key="2">
    <source>
        <dbReference type="SAM" id="Phobius"/>
    </source>
</evidence>